<accession>A0A9P9FVU3</accession>
<dbReference type="AlphaFoldDB" id="A0A9P9FVU3"/>
<evidence type="ECO:0000313" key="2">
    <source>
        <dbReference type="EMBL" id="KAH7205452.1"/>
    </source>
</evidence>
<proteinExistence type="predicted"/>
<name>A0A9P9FVU3_FUSRE</name>
<sequence>MGESGGSSEDNADGSSGPPGGSRPAEDDEDDDGVEAQRDLYSDRLERLRTKLEQKYNLDHIDQVSYALAADINHSREGGATTGRGSDDDDEVESSADTELACLLADHCQRYGNFSSARPPRFLNNICTAMQDNMSLQNDEAQVLSFRFFQGYSNIKRSIRNRPEELLATKGIATAALTMPPSKAKIVGGRTRSKQQKLLRRLRGELAAE</sequence>
<organism evidence="2 3">
    <name type="scientific">Fusarium redolens</name>
    <dbReference type="NCBI Taxonomy" id="48865"/>
    <lineage>
        <taxon>Eukaryota</taxon>
        <taxon>Fungi</taxon>
        <taxon>Dikarya</taxon>
        <taxon>Ascomycota</taxon>
        <taxon>Pezizomycotina</taxon>
        <taxon>Sordariomycetes</taxon>
        <taxon>Hypocreomycetidae</taxon>
        <taxon>Hypocreales</taxon>
        <taxon>Nectriaceae</taxon>
        <taxon>Fusarium</taxon>
        <taxon>Fusarium redolens species complex</taxon>
    </lineage>
</organism>
<evidence type="ECO:0000313" key="3">
    <source>
        <dbReference type="Proteomes" id="UP000720189"/>
    </source>
</evidence>
<dbReference type="Proteomes" id="UP000720189">
    <property type="component" value="Unassembled WGS sequence"/>
</dbReference>
<gene>
    <name evidence="2" type="ORF">BKA55DRAFT_547166</name>
</gene>
<dbReference type="GeneID" id="70220949"/>
<protein>
    <submittedName>
        <fullName evidence="2">Uncharacterized protein</fullName>
    </submittedName>
</protein>
<dbReference type="RefSeq" id="XP_046041045.1">
    <property type="nucleotide sequence ID" value="XM_046190995.1"/>
</dbReference>
<reference evidence="2" key="1">
    <citation type="journal article" date="2021" name="Nat. Commun.">
        <title>Genetic determinants of endophytism in the Arabidopsis root mycobiome.</title>
        <authorList>
            <person name="Mesny F."/>
            <person name="Miyauchi S."/>
            <person name="Thiergart T."/>
            <person name="Pickel B."/>
            <person name="Atanasova L."/>
            <person name="Karlsson M."/>
            <person name="Huettel B."/>
            <person name="Barry K.W."/>
            <person name="Haridas S."/>
            <person name="Chen C."/>
            <person name="Bauer D."/>
            <person name="Andreopoulos W."/>
            <person name="Pangilinan J."/>
            <person name="LaButti K."/>
            <person name="Riley R."/>
            <person name="Lipzen A."/>
            <person name="Clum A."/>
            <person name="Drula E."/>
            <person name="Henrissat B."/>
            <person name="Kohler A."/>
            <person name="Grigoriev I.V."/>
            <person name="Martin F.M."/>
            <person name="Hacquard S."/>
        </authorList>
    </citation>
    <scope>NUCLEOTIDE SEQUENCE</scope>
    <source>
        <strain evidence="2">MPI-CAGE-AT-0023</strain>
    </source>
</reference>
<feature type="region of interest" description="Disordered" evidence="1">
    <location>
        <begin position="1"/>
        <end position="41"/>
    </location>
</feature>
<evidence type="ECO:0000256" key="1">
    <source>
        <dbReference type="SAM" id="MobiDB-lite"/>
    </source>
</evidence>
<comment type="caution">
    <text evidence="2">The sequence shown here is derived from an EMBL/GenBank/DDBJ whole genome shotgun (WGS) entry which is preliminary data.</text>
</comment>
<keyword evidence="3" id="KW-1185">Reference proteome</keyword>
<dbReference type="OrthoDB" id="5098061at2759"/>
<dbReference type="EMBL" id="JAGMUX010000037">
    <property type="protein sequence ID" value="KAH7205452.1"/>
    <property type="molecule type" value="Genomic_DNA"/>
</dbReference>